<dbReference type="PATRIC" id="fig|1423727.3.peg.1012"/>
<keyword evidence="9" id="KW-1185">Reference proteome</keyword>
<comment type="similarity">
    <text evidence="2">Belongs to the metallo-dependent hydrolases superfamily. Adenosine and AMP deaminases family.</text>
</comment>
<dbReference type="Gene3D" id="3.20.20.140">
    <property type="entry name" value="Metal-dependent hydrolases"/>
    <property type="match status" value="1"/>
</dbReference>
<dbReference type="SUPFAM" id="SSF51556">
    <property type="entry name" value="Metallo-dependent hydrolases"/>
    <property type="match status" value="1"/>
</dbReference>
<gene>
    <name evidence="8" type="ORF">FC34_GL001005</name>
</gene>
<evidence type="ECO:0000256" key="4">
    <source>
        <dbReference type="ARBA" id="ARBA00022723"/>
    </source>
</evidence>
<dbReference type="GO" id="GO:0046103">
    <property type="term" value="P:inosine biosynthetic process"/>
    <property type="evidence" value="ECO:0007669"/>
    <property type="project" value="TreeGrafter"/>
</dbReference>
<dbReference type="GO" id="GO:0043103">
    <property type="term" value="P:hypoxanthine salvage"/>
    <property type="evidence" value="ECO:0007669"/>
    <property type="project" value="TreeGrafter"/>
</dbReference>
<evidence type="ECO:0000313" key="9">
    <source>
        <dbReference type="Proteomes" id="UP000051672"/>
    </source>
</evidence>
<dbReference type="EC" id="3.5.4.4" evidence="3"/>
<dbReference type="InterPro" id="IPR006330">
    <property type="entry name" value="Ado/ade_deaminase"/>
</dbReference>
<evidence type="ECO:0000256" key="2">
    <source>
        <dbReference type="ARBA" id="ARBA00006676"/>
    </source>
</evidence>
<keyword evidence="5" id="KW-0378">Hydrolase</keyword>
<protein>
    <recommendedName>
        <fullName evidence="3">adenosine deaminase</fullName>
        <ecNumber evidence="3">3.5.4.4</ecNumber>
    </recommendedName>
</protein>
<dbReference type="EMBL" id="AYZQ01000002">
    <property type="protein sequence ID" value="KRM72022.1"/>
    <property type="molecule type" value="Genomic_DNA"/>
</dbReference>
<dbReference type="STRING" id="1423727.FC34_GL001005"/>
<evidence type="ECO:0000256" key="5">
    <source>
        <dbReference type="ARBA" id="ARBA00022801"/>
    </source>
</evidence>
<comment type="cofactor">
    <cofactor evidence="1">
        <name>Zn(2+)</name>
        <dbReference type="ChEBI" id="CHEBI:29105"/>
    </cofactor>
</comment>
<dbReference type="GO" id="GO:0005829">
    <property type="term" value="C:cytosol"/>
    <property type="evidence" value="ECO:0007669"/>
    <property type="project" value="TreeGrafter"/>
</dbReference>
<dbReference type="InterPro" id="IPR001365">
    <property type="entry name" value="A_deaminase_dom"/>
</dbReference>
<reference evidence="8 9" key="1">
    <citation type="journal article" date="2015" name="Genome Announc.">
        <title>Expanding the biotechnology potential of lactobacilli through comparative genomics of 213 strains and associated genera.</title>
        <authorList>
            <person name="Sun Z."/>
            <person name="Harris H.M."/>
            <person name="McCann A."/>
            <person name="Guo C."/>
            <person name="Argimon S."/>
            <person name="Zhang W."/>
            <person name="Yang X."/>
            <person name="Jeffery I.B."/>
            <person name="Cooney J.C."/>
            <person name="Kagawa T.F."/>
            <person name="Liu W."/>
            <person name="Song Y."/>
            <person name="Salvetti E."/>
            <person name="Wrobel A."/>
            <person name="Rasinkangas P."/>
            <person name="Parkhill J."/>
            <person name="Rea M.C."/>
            <person name="O'Sullivan O."/>
            <person name="Ritari J."/>
            <person name="Douillard F.P."/>
            <person name="Paul Ross R."/>
            <person name="Yang R."/>
            <person name="Briner A.E."/>
            <person name="Felis G.E."/>
            <person name="de Vos W.M."/>
            <person name="Barrangou R."/>
            <person name="Klaenhammer T.R."/>
            <person name="Caufield P.W."/>
            <person name="Cui Y."/>
            <person name="Zhang H."/>
            <person name="O'Toole P.W."/>
        </authorList>
    </citation>
    <scope>NUCLEOTIDE SEQUENCE [LARGE SCALE GENOMIC DNA]</scope>
    <source>
        <strain evidence="8 9">DSM 23927</strain>
    </source>
</reference>
<dbReference type="Pfam" id="PF00962">
    <property type="entry name" value="A_deaminase"/>
    <property type="match status" value="1"/>
</dbReference>
<organism evidence="8 9">
    <name type="scientific">Lacticaseibacillus brantae DSM 23927</name>
    <dbReference type="NCBI Taxonomy" id="1423727"/>
    <lineage>
        <taxon>Bacteria</taxon>
        <taxon>Bacillati</taxon>
        <taxon>Bacillota</taxon>
        <taxon>Bacilli</taxon>
        <taxon>Lactobacillales</taxon>
        <taxon>Lactobacillaceae</taxon>
        <taxon>Lacticaseibacillus</taxon>
    </lineage>
</organism>
<dbReference type="PANTHER" id="PTHR11409">
    <property type="entry name" value="ADENOSINE DEAMINASE"/>
    <property type="match status" value="1"/>
</dbReference>
<comment type="caution">
    <text evidence="8">The sequence shown here is derived from an EMBL/GenBank/DDBJ whole genome shotgun (WGS) entry which is preliminary data.</text>
</comment>
<feature type="domain" description="Adenosine deaminase" evidence="7">
    <location>
        <begin position="12"/>
        <end position="332"/>
    </location>
</feature>
<dbReference type="NCBIfam" id="TIGR01430">
    <property type="entry name" value="aden_deam"/>
    <property type="match status" value="1"/>
</dbReference>
<name>A0A0R2B7H3_9LACO</name>
<dbReference type="PANTHER" id="PTHR11409:SF43">
    <property type="entry name" value="ADENOSINE DEAMINASE"/>
    <property type="match status" value="1"/>
</dbReference>
<dbReference type="GO" id="GO:0006154">
    <property type="term" value="P:adenosine catabolic process"/>
    <property type="evidence" value="ECO:0007669"/>
    <property type="project" value="TreeGrafter"/>
</dbReference>
<sequence>MLTDTQLHALGKVELHCHLDGSLSLPAIRQLATMADIAIPAADADLISLVRAPDTVTTLEEYLKTFDFIAPLLQTKAALTLAAHDVLAQAAAENVRYIEVRFAPELSTFGELSYAETIDAVLLGLRQGMDEFDIQAQALICGMRQSSDAINAAVFAATAPFLSRGVAGGDFAGNEADFPTHVVTQAIASAQALHIPLTFHAGEDHCPQNIAEAIGLGIRRIGHGTACYDQPDLIQQIVQTDTTVELCLTSNLQTKAAANLAAFPYWALREAGAKITINTDNRTVSNTSLTREYGLFQEVFGVTKSDFLEFNLNAVNAAFIDKPTQQQLTTRLMNDYR</sequence>
<dbReference type="RefSeq" id="WP_057894296.1">
    <property type="nucleotide sequence ID" value="NZ_AYZQ01000002.1"/>
</dbReference>
<evidence type="ECO:0000259" key="7">
    <source>
        <dbReference type="Pfam" id="PF00962"/>
    </source>
</evidence>
<keyword evidence="4" id="KW-0479">Metal-binding</keyword>
<dbReference type="Proteomes" id="UP000051672">
    <property type="component" value="Unassembled WGS sequence"/>
</dbReference>
<evidence type="ECO:0000256" key="3">
    <source>
        <dbReference type="ARBA" id="ARBA00012784"/>
    </source>
</evidence>
<dbReference type="OrthoDB" id="9779574at2"/>
<dbReference type="InterPro" id="IPR032466">
    <property type="entry name" value="Metal_Hydrolase"/>
</dbReference>
<evidence type="ECO:0000256" key="1">
    <source>
        <dbReference type="ARBA" id="ARBA00001947"/>
    </source>
</evidence>
<accession>A0A0R2B7H3</accession>
<dbReference type="GO" id="GO:0004000">
    <property type="term" value="F:adenosine deaminase activity"/>
    <property type="evidence" value="ECO:0007669"/>
    <property type="project" value="TreeGrafter"/>
</dbReference>
<dbReference type="AlphaFoldDB" id="A0A0R2B7H3"/>
<proteinExistence type="inferred from homology"/>
<keyword evidence="6" id="KW-0862">Zinc</keyword>
<dbReference type="GO" id="GO:0046872">
    <property type="term" value="F:metal ion binding"/>
    <property type="evidence" value="ECO:0007669"/>
    <property type="project" value="UniProtKB-KW"/>
</dbReference>
<evidence type="ECO:0000256" key="6">
    <source>
        <dbReference type="ARBA" id="ARBA00022833"/>
    </source>
</evidence>
<evidence type="ECO:0000313" key="8">
    <source>
        <dbReference type="EMBL" id="KRM72022.1"/>
    </source>
</evidence>